<evidence type="ECO:0000313" key="2">
    <source>
        <dbReference type="Proteomes" id="UP000185663"/>
    </source>
</evidence>
<dbReference type="RefSeq" id="WP_083371827.1">
    <property type="nucleotide sequence ID" value="NZ_LT629776.1"/>
</dbReference>
<reference evidence="2" key="1">
    <citation type="submission" date="2016-10" db="EMBL/GenBank/DDBJ databases">
        <authorList>
            <person name="Varghese N."/>
            <person name="Submissions S."/>
        </authorList>
    </citation>
    <scope>NUCLEOTIDE SEQUENCE [LARGE SCALE GENOMIC DNA]</scope>
    <source>
        <strain evidence="2">DSM 22126</strain>
    </source>
</reference>
<dbReference type="Proteomes" id="UP000185663">
    <property type="component" value="Chromosome I"/>
</dbReference>
<keyword evidence="2" id="KW-1185">Reference proteome</keyword>
<dbReference type="eggNOG" id="COG1540">
    <property type="taxonomic scope" value="Bacteria"/>
</dbReference>
<dbReference type="OrthoDB" id="5244605at2"/>
<sequence>MPDREIEREASPTKFRPTPVLDAVLGRAVTIPSTAVRAHVDSVRRRNPGASPAQILDLLEREYLAVVSTTGGAVGAAAAIPAVGTGAALLLTGSDVATFFGASAAFSLAVADVHGIAVDDVERRRALLLASVLGEKAARDVEKAAGGSTIAWGKLLVTKMPQGTLKQVNRALSSRFLRTQLVKQGGLAMGRIVPFGVGAVVGVAGGRALGHGVIAQSRTAFGAPPERFPRILEVVEGGGADDVPTLEALVVEPEDTKKPRRRLLGRKP</sequence>
<evidence type="ECO:0008006" key="3">
    <source>
        <dbReference type="Google" id="ProtNLM"/>
    </source>
</evidence>
<dbReference type="AlphaFoldDB" id="A0A1H1QCH9"/>
<accession>A0A1H1QCH9</accession>
<dbReference type="EMBL" id="LT629776">
    <property type="protein sequence ID" value="SDS20579.1"/>
    <property type="molecule type" value="Genomic_DNA"/>
</dbReference>
<protein>
    <recommendedName>
        <fullName evidence="3">EcsC protein family protein</fullName>
    </recommendedName>
</protein>
<name>A0A1H1QCH9_9CELL</name>
<proteinExistence type="predicted"/>
<dbReference type="STRING" id="545619.SAMN04489860_1034"/>
<gene>
    <name evidence="1" type="ORF">SAMN04489860_1034</name>
</gene>
<evidence type="ECO:0000313" key="1">
    <source>
        <dbReference type="EMBL" id="SDS20579.1"/>
    </source>
</evidence>
<organism evidence="1 2">
    <name type="scientific">Paraoerskovia marina</name>
    <dbReference type="NCBI Taxonomy" id="545619"/>
    <lineage>
        <taxon>Bacteria</taxon>
        <taxon>Bacillati</taxon>
        <taxon>Actinomycetota</taxon>
        <taxon>Actinomycetes</taxon>
        <taxon>Micrococcales</taxon>
        <taxon>Cellulomonadaceae</taxon>
        <taxon>Paraoerskovia</taxon>
    </lineage>
</organism>